<proteinExistence type="predicted"/>
<gene>
    <name evidence="1" type="ORF">RRG08_050693</name>
</gene>
<dbReference type="AlphaFoldDB" id="A0AAE1A3P8"/>
<organism evidence="1 2">
    <name type="scientific">Elysia crispata</name>
    <name type="common">lettuce slug</name>
    <dbReference type="NCBI Taxonomy" id="231223"/>
    <lineage>
        <taxon>Eukaryota</taxon>
        <taxon>Metazoa</taxon>
        <taxon>Spiralia</taxon>
        <taxon>Lophotrochozoa</taxon>
        <taxon>Mollusca</taxon>
        <taxon>Gastropoda</taxon>
        <taxon>Heterobranchia</taxon>
        <taxon>Euthyneura</taxon>
        <taxon>Panpulmonata</taxon>
        <taxon>Sacoglossa</taxon>
        <taxon>Placobranchoidea</taxon>
        <taxon>Plakobranchidae</taxon>
        <taxon>Elysia</taxon>
    </lineage>
</organism>
<protein>
    <submittedName>
        <fullName evidence="1">Uncharacterized protein</fullName>
    </submittedName>
</protein>
<dbReference type="Proteomes" id="UP001283361">
    <property type="component" value="Unassembled WGS sequence"/>
</dbReference>
<evidence type="ECO:0000313" key="2">
    <source>
        <dbReference type="Proteomes" id="UP001283361"/>
    </source>
</evidence>
<name>A0AAE1A3P8_9GAST</name>
<sequence>MTITLHSHTASLDIRQVQLHCAGRVFLTSFATLGFFVSQTKLSDRAHVYARSVKFYLSSATLPTTDTFAVQISAPSRLPLPRCSADVTSTPDCSESYRLLVKSSRAPERWPSNVI</sequence>
<reference evidence="1" key="1">
    <citation type="journal article" date="2023" name="G3 (Bethesda)">
        <title>A reference genome for the long-term kleptoplast-retaining sea slug Elysia crispata morphotype clarki.</title>
        <authorList>
            <person name="Eastman K.E."/>
            <person name="Pendleton A.L."/>
            <person name="Shaikh M.A."/>
            <person name="Suttiyut T."/>
            <person name="Ogas R."/>
            <person name="Tomko P."/>
            <person name="Gavelis G."/>
            <person name="Widhalm J.R."/>
            <person name="Wisecaver J.H."/>
        </authorList>
    </citation>
    <scope>NUCLEOTIDE SEQUENCE</scope>
    <source>
        <strain evidence="1">ECLA1</strain>
    </source>
</reference>
<keyword evidence="2" id="KW-1185">Reference proteome</keyword>
<accession>A0AAE1A3P8</accession>
<dbReference type="EMBL" id="JAWDGP010002692">
    <property type="protein sequence ID" value="KAK3780728.1"/>
    <property type="molecule type" value="Genomic_DNA"/>
</dbReference>
<comment type="caution">
    <text evidence="1">The sequence shown here is derived from an EMBL/GenBank/DDBJ whole genome shotgun (WGS) entry which is preliminary data.</text>
</comment>
<evidence type="ECO:0000313" key="1">
    <source>
        <dbReference type="EMBL" id="KAK3780728.1"/>
    </source>
</evidence>